<organism evidence="4 5">
    <name type="scientific">Parnassius apollo</name>
    <name type="common">Apollo butterfly</name>
    <name type="synonym">Papilio apollo</name>
    <dbReference type="NCBI Taxonomy" id="110799"/>
    <lineage>
        <taxon>Eukaryota</taxon>
        <taxon>Metazoa</taxon>
        <taxon>Ecdysozoa</taxon>
        <taxon>Arthropoda</taxon>
        <taxon>Hexapoda</taxon>
        <taxon>Insecta</taxon>
        <taxon>Pterygota</taxon>
        <taxon>Neoptera</taxon>
        <taxon>Endopterygota</taxon>
        <taxon>Lepidoptera</taxon>
        <taxon>Glossata</taxon>
        <taxon>Ditrysia</taxon>
        <taxon>Papilionoidea</taxon>
        <taxon>Papilionidae</taxon>
        <taxon>Parnassiinae</taxon>
        <taxon>Parnassini</taxon>
        <taxon>Parnassius</taxon>
        <taxon>Parnassius</taxon>
    </lineage>
</organism>
<dbReference type="Pfam" id="PF01757">
    <property type="entry name" value="Acyl_transf_3"/>
    <property type="match status" value="1"/>
</dbReference>
<dbReference type="PANTHER" id="PTHR11161">
    <property type="entry name" value="O-ACYLTRANSFERASE"/>
    <property type="match status" value="1"/>
</dbReference>
<gene>
    <name evidence="4" type="ORF">PAPOLLO_LOCUS17155</name>
</gene>
<dbReference type="EMBL" id="CAJQZP010001133">
    <property type="protein sequence ID" value="CAG5019860.1"/>
    <property type="molecule type" value="Genomic_DNA"/>
</dbReference>
<feature type="signal peptide" evidence="2">
    <location>
        <begin position="1"/>
        <end position="18"/>
    </location>
</feature>
<feature type="transmembrane region" description="Helical" evidence="1">
    <location>
        <begin position="514"/>
        <end position="532"/>
    </location>
</feature>
<feature type="transmembrane region" description="Helical" evidence="1">
    <location>
        <begin position="552"/>
        <end position="569"/>
    </location>
</feature>
<feature type="transmembrane region" description="Helical" evidence="1">
    <location>
        <begin position="397"/>
        <end position="417"/>
    </location>
</feature>
<keyword evidence="2" id="KW-0732">Signal</keyword>
<dbReference type="PANTHER" id="PTHR11161:SF0">
    <property type="entry name" value="O-ACYLTRANSFERASE LIKE PROTEIN"/>
    <property type="match status" value="1"/>
</dbReference>
<feature type="transmembrane region" description="Helical" evidence="1">
    <location>
        <begin position="153"/>
        <end position="176"/>
    </location>
</feature>
<comment type="caution">
    <text evidence="4">The sequence shown here is derived from an EMBL/GenBank/DDBJ whole genome shotgun (WGS) entry which is preliminary data.</text>
</comment>
<protein>
    <submittedName>
        <fullName evidence="4">(apollo) hypothetical protein</fullName>
    </submittedName>
</protein>
<keyword evidence="1" id="KW-1133">Transmembrane helix</keyword>
<feature type="transmembrane region" description="Helical" evidence="1">
    <location>
        <begin position="581"/>
        <end position="602"/>
    </location>
</feature>
<keyword evidence="1" id="KW-0812">Transmembrane</keyword>
<dbReference type="AlphaFoldDB" id="A0A8S3XE01"/>
<feature type="transmembrane region" description="Helical" evidence="1">
    <location>
        <begin position="262"/>
        <end position="283"/>
    </location>
</feature>
<evidence type="ECO:0000313" key="4">
    <source>
        <dbReference type="EMBL" id="CAG5019860.1"/>
    </source>
</evidence>
<feature type="transmembrane region" description="Helical" evidence="1">
    <location>
        <begin position="438"/>
        <end position="466"/>
    </location>
</feature>
<dbReference type="InterPro" id="IPR002656">
    <property type="entry name" value="Acyl_transf_3_dom"/>
</dbReference>
<proteinExistence type="predicted"/>
<evidence type="ECO:0000313" key="5">
    <source>
        <dbReference type="Proteomes" id="UP000691718"/>
    </source>
</evidence>
<feature type="transmembrane region" description="Helical" evidence="1">
    <location>
        <begin position="472"/>
        <end position="494"/>
    </location>
</feature>
<dbReference type="Proteomes" id="UP000691718">
    <property type="component" value="Unassembled WGS sequence"/>
</dbReference>
<reference evidence="4" key="1">
    <citation type="submission" date="2021-04" db="EMBL/GenBank/DDBJ databases">
        <authorList>
            <person name="Tunstrom K."/>
        </authorList>
    </citation>
    <scope>NUCLEOTIDE SEQUENCE</scope>
</reference>
<dbReference type="InterPro" id="IPR052728">
    <property type="entry name" value="O2_lipid_transport_reg"/>
</dbReference>
<feature type="transmembrane region" description="Helical" evidence="1">
    <location>
        <begin position="304"/>
        <end position="325"/>
    </location>
</feature>
<dbReference type="GO" id="GO:0016747">
    <property type="term" value="F:acyltransferase activity, transferring groups other than amino-acyl groups"/>
    <property type="evidence" value="ECO:0007669"/>
    <property type="project" value="InterPro"/>
</dbReference>
<dbReference type="OrthoDB" id="10265389at2759"/>
<keyword evidence="5" id="KW-1185">Reference proteome</keyword>
<evidence type="ECO:0000256" key="2">
    <source>
        <dbReference type="SAM" id="SignalP"/>
    </source>
</evidence>
<evidence type="ECO:0000256" key="1">
    <source>
        <dbReference type="SAM" id="Phobius"/>
    </source>
</evidence>
<name>A0A8S3XE01_PARAO</name>
<keyword evidence="1" id="KW-0472">Membrane</keyword>
<feature type="chain" id="PRO_5035907554" evidence="2">
    <location>
        <begin position="19"/>
        <end position="641"/>
    </location>
</feature>
<accession>A0A8S3XE01</accession>
<sequence>MWLWELCCLFLMINNCNGVIYHLNDSEYERMPPIFGLDRYDTCLNDVNGLYCVVKLDLHAESNNELMKLIKEYSAHTSKHYNYTYLERGVCVTRTCRQFSANKTLVKYEDLNEVLGACLNDSIQKEYKIEAKLSNIYYCDKHNEQTDVDINDWTVAGVFAILILLVVLGTFYDVFYCSTDAHDNAMQENKFLFNFSLRKNYRELVNYKIFDQRYERLKGLNGLRSITTCLMIIAHVILINSMGFIDSPHDFEKTYETFHFHLIYNGLMIVQIFFVIAAFLQAYNIQIRSETKPIKWSQLPKLFFARWCRLTPAYAAMIAFTATWLRHMGSGPLWKLYVTNTVVADCRSYWWLHILYLNNYYSDDRLCAVQTWHVAADTQLFVIGMFVYLSTESRGRWFALALLLLVGMIVPALHVWLQDLDALVLMSPELYRRWFDRTFHYLHILGHNNLACYVIGLGTGTLVYYWQKKNKWGGLAWLIIPAIGCLFLTGRSFFNDGARASLIARMLYAGTHRVVMGFLVALAVVALTMRLSESYCRFFEWDGWLVPSRLSYSVYLVHMNFIHVLLGIRTQLSLVSLYNMLVLYFGVVVLSVMLALPFYLIMEAPMTGLLKMFLKTRDSILKEVEFKGKKKEVELNRKKKE</sequence>
<feature type="transmembrane region" description="Helical" evidence="1">
    <location>
        <begin position="222"/>
        <end position="242"/>
    </location>
</feature>
<evidence type="ECO:0000259" key="3">
    <source>
        <dbReference type="Pfam" id="PF01757"/>
    </source>
</evidence>
<feature type="domain" description="Acyltransferase 3" evidence="3">
    <location>
        <begin position="218"/>
        <end position="598"/>
    </location>
</feature>